<feature type="compositionally biased region" description="Low complexity" evidence="14">
    <location>
        <begin position="30"/>
        <end position="41"/>
    </location>
</feature>
<evidence type="ECO:0000256" key="11">
    <source>
        <dbReference type="ARBA" id="ARBA00074587"/>
    </source>
</evidence>
<dbReference type="Gene3D" id="1.25.40.10">
    <property type="entry name" value="Tetratricopeptide repeat domain"/>
    <property type="match status" value="2"/>
</dbReference>
<proteinExistence type="predicted"/>
<dbReference type="FunFam" id="1.25.40.10:FF:000170">
    <property type="entry name" value="Trafficking protein particle complex subunit 12"/>
    <property type="match status" value="1"/>
</dbReference>
<dbReference type="GO" id="GO:0030008">
    <property type="term" value="C:TRAPP complex"/>
    <property type="evidence" value="ECO:0007669"/>
    <property type="project" value="TreeGrafter"/>
</dbReference>
<feature type="region of interest" description="Disordered" evidence="14">
    <location>
        <begin position="25"/>
        <end position="48"/>
    </location>
</feature>
<keyword evidence="7" id="KW-0931">ER-Golgi transport</keyword>
<dbReference type="Proteomes" id="UP000694395">
    <property type="component" value="Chromosome 25"/>
</dbReference>
<dbReference type="Ensembl" id="ENSOMYT00000132355.1">
    <property type="protein sequence ID" value="ENSOMYP00000139702.1"/>
    <property type="gene ID" value="ENSOMYG00000031451.2"/>
</dbReference>
<keyword evidence="5" id="KW-0677">Repeat</keyword>
<dbReference type="PANTHER" id="PTHR21581">
    <property type="entry name" value="D-ALANYL-D-ALANINE CARBOXYPEPTIDASE"/>
    <property type="match status" value="1"/>
</dbReference>
<reference evidence="15" key="2">
    <citation type="submission" date="2025-08" db="UniProtKB">
        <authorList>
            <consortium name="Ensembl"/>
        </authorList>
    </citation>
    <scope>IDENTIFICATION</scope>
</reference>
<reference evidence="15" key="3">
    <citation type="submission" date="2025-09" db="UniProtKB">
        <authorList>
            <consortium name="Ensembl"/>
        </authorList>
    </citation>
    <scope>IDENTIFICATION</scope>
</reference>
<evidence type="ECO:0000256" key="8">
    <source>
        <dbReference type="ARBA" id="ARBA00023242"/>
    </source>
</evidence>
<dbReference type="SMART" id="SM00028">
    <property type="entry name" value="TPR"/>
    <property type="match status" value="4"/>
</dbReference>
<protein>
    <recommendedName>
        <fullName evidence="11">Trafficking protein particle complex subunit 12</fullName>
    </recommendedName>
    <alternativeName>
        <fullName evidence="12">Tetratricopeptide repeat protein 15</fullName>
    </alternativeName>
</protein>
<dbReference type="PANTHER" id="PTHR21581:SF6">
    <property type="entry name" value="TRAFFICKING PROTEIN PARTICLE COMPLEX SUBUNIT 12"/>
    <property type="match status" value="1"/>
</dbReference>
<keyword evidence="6 13" id="KW-0802">TPR repeat</keyword>
<evidence type="ECO:0000256" key="4">
    <source>
        <dbReference type="ARBA" id="ARBA00022553"/>
    </source>
</evidence>
<evidence type="ECO:0000313" key="16">
    <source>
        <dbReference type="Proteomes" id="UP000694395"/>
    </source>
</evidence>
<organism evidence="15 16">
    <name type="scientific">Oncorhynchus mykiss</name>
    <name type="common">Rainbow trout</name>
    <name type="synonym">Salmo gairdneri</name>
    <dbReference type="NCBI Taxonomy" id="8022"/>
    <lineage>
        <taxon>Eukaryota</taxon>
        <taxon>Metazoa</taxon>
        <taxon>Chordata</taxon>
        <taxon>Craniata</taxon>
        <taxon>Vertebrata</taxon>
        <taxon>Euteleostomi</taxon>
        <taxon>Actinopterygii</taxon>
        <taxon>Neopterygii</taxon>
        <taxon>Teleostei</taxon>
        <taxon>Protacanthopterygii</taxon>
        <taxon>Salmoniformes</taxon>
        <taxon>Salmonidae</taxon>
        <taxon>Salmoninae</taxon>
        <taxon>Oncorhynchus</taxon>
    </lineage>
</organism>
<keyword evidence="8" id="KW-0539">Nucleus</keyword>
<sequence>MDNNETPAQRPVTLDITGAVEVKPSLSEAPISPQPSLLPSSDVHFQEESIDLGGESFITPEEDSHSTPSESLMDKLNDQMMESVMISDSPNNSEEDDVVPMDNLLEQFEEREEEPALTTDDQDDESIPVCTIFSQGSQPKAQALVPDGFQPTLIKSPSFSSGTGGSTEITPSQLAPLVCQPSPSLSKFFSDSGHVNPATDFFDSFTTSSFISISNPNAESPKSASGILTPTSFIGPTQTEATPRPLQQAPVEPAPATAPPQPFTQLQAVFSGGDDPFATALNMSEADKRYDAWLPSEETRKVLISMATQHYSQVFVERERLTMPGLKFDNLQGDAVKDLMVRLMGEQAAMKRQVLTANSVEQSFLGLKQLISTKNWRAAVDLTGRLLTAHGQGYGKAGQPSSHNTDSLQLWFVRLALLTKLSLFQNAEMELEPFGNLDQPDLYYEYYPTVYPGRRGSMVPFSMRVLHAELPQYLGKPQESLDRLHSMRTVCQTILDNLEQGLAEDGSMINLTQENRQASLQLWKSRLSRVMYAMANCLLMMKDYVLAVETYHSIVQYEPQQKVQLLSGIGRIFLQIGDIKTAEKYFLDVEKASLEKGSGTTDTCVLMNRAFIYLSQNNYSEAHSSFAEVLKIDPKNPVANNNAAVCLLYLGRLKESLRQLEGLVQQDPALYLHESVLFNLTTMYELESSRSTQKKQALLESVACREGDSFNTQCLKLV</sequence>
<evidence type="ECO:0000256" key="10">
    <source>
        <dbReference type="ARBA" id="ARBA00066258"/>
    </source>
</evidence>
<accession>A0A8L0DUC1</accession>
<evidence type="ECO:0000256" key="12">
    <source>
        <dbReference type="ARBA" id="ARBA00081147"/>
    </source>
</evidence>
<evidence type="ECO:0000256" key="1">
    <source>
        <dbReference type="ARBA" id="ARBA00004123"/>
    </source>
</evidence>
<keyword evidence="4" id="KW-0597">Phosphoprotein</keyword>
<name>A0A8L0DUC1_ONCMY</name>
<dbReference type="InterPro" id="IPR019734">
    <property type="entry name" value="TPR_rpt"/>
</dbReference>
<keyword evidence="16" id="KW-1185">Reference proteome</keyword>
<evidence type="ECO:0000313" key="15">
    <source>
        <dbReference type="Ensembl" id="ENSOMYP00000139702.1"/>
    </source>
</evidence>
<dbReference type="GO" id="GO:0016192">
    <property type="term" value="P:vesicle-mediated transport"/>
    <property type="evidence" value="ECO:0007669"/>
    <property type="project" value="UniProtKB-KW"/>
</dbReference>
<evidence type="ECO:0000256" key="2">
    <source>
        <dbReference type="ARBA" id="ARBA00004399"/>
    </source>
</evidence>
<evidence type="ECO:0000256" key="14">
    <source>
        <dbReference type="SAM" id="MobiDB-lite"/>
    </source>
</evidence>
<evidence type="ECO:0000256" key="9">
    <source>
        <dbReference type="ARBA" id="ARBA00058339"/>
    </source>
</evidence>
<evidence type="ECO:0000256" key="6">
    <source>
        <dbReference type="ARBA" id="ARBA00022803"/>
    </source>
</evidence>
<dbReference type="AlphaFoldDB" id="A0A8L0DUC1"/>
<feature type="repeat" description="TPR" evidence="13">
    <location>
        <begin position="528"/>
        <end position="561"/>
    </location>
</feature>
<evidence type="ECO:0000256" key="3">
    <source>
        <dbReference type="ARBA" id="ARBA00022448"/>
    </source>
</evidence>
<keyword evidence="3" id="KW-0813">Transport</keyword>
<reference evidence="15" key="1">
    <citation type="submission" date="2020-07" db="EMBL/GenBank/DDBJ databases">
        <title>A long reads based de novo assembly of the rainbow trout Arlee double haploid line genome.</title>
        <authorList>
            <person name="Gao G."/>
            <person name="Palti Y."/>
        </authorList>
    </citation>
    <scope>NUCLEOTIDE SEQUENCE [LARGE SCALE GENOMIC DNA]</scope>
</reference>
<feature type="compositionally biased region" description="Polar residues" evidence="14">
    <location>
        <begin position="216"/>
        <end position="241"/>
    </location>
</feature>
<evidence type="ECO:0000256" key="5">
    <source>
        <dbReference type="ARBA" id="ARBA00022737"/>
    </source>
</evidence>
<comment type="subcellular location">
    <subcellularLocation>
        <location evidence="2">Endoplasmic reticulum-Golgi intermediate compartment</location>
    </subcellularLocation>
    <subcellularLocation>
        <location evidence="1">Nucleus</location>
    </subcellularLocation>
</comment>
<comment type="subunit">
    <text evidence="10">Component of the multisubunit TRAPP (transport protein particle) complex, which includes at least TRAPPC2, TRAPPC2L, TRAPPC3, TRAPPC3L, TRAPPC4, TRAPPC5, TRAPPC8, TRAPPC9, TRAPPC10, TRAPPC11 and TRAPPC12. Interacts with CENPE.</text>
</comment>
<comment type="function">
    <text evidence="9">Component of the TRAPP complex, which is involved in endoplasmic reticulum to Golgi apparatus trafficking at a very early stage. Also plays a role in chromosome congression, kinetochore assembly and stability and controls the recruitment of CENPE to the kinetochores.</text>
</comment>
<feature type="region of interest" description="Disordered" evidence="14">
    <location>
        <begin position="216"/>
        <end position="258"/>
    </location>
</feature>
<dbReference type="GO" id="GO:0005794">
    <property type="term" value="C:Golgi apparatus"/>
    <property type="evidence" value="ECO:0007669"/>
    <property type="project" value="TreeGrafter"/>
</dbReference>
<evidence type="ECO:0000256" key="7">
    <source>
        <dbReference type="ARBA" id="ARBA00022892"/>
    </source>
</evidence>
<dbReference type="InterPro" id="IPR011990">
    <property type="entry name" value="TPR-like_helical_dom_sf"/>
</dbReference>
<dbReference type="GeneTree" id="ENSGT00390000002448"/>
<dbReference type="PROSITE" id="PS50005">
    <property type="entry name" value="TPR"/>
    <property type="match status" value="2"/>
</dbReference>
<feature type="repeat" description="TPR" evidence="13">
    <location>
        <begin position="603"/>
        <end position="636"/>
    </location>
</feature>
<dbReference type="GO" id="GO:0005793">
    <property type="term" value="C:endoplasmic reticulum-Golgi intermediate compartment"/>
    <property type="evidence" value="ECO:0007669"/>
    <property type="project" value="UniProtKB-SubCell"/>
</dbReference>
<dbReference type="GO" id="GO:0005634">
    <property type="term" value="C:nucleus"/>
    <property type="evidence" value="ECO:0007669"/>
    <property type="project" value="UniProtKB-SubCell"/>
</dbReference>
<dbReference type="Pfam" id="PF14559">
    <property type="entry name" value="TPR_19"/>
    <property type="match status" value="1"/>
</dbReference>
<dbReference type="SUPFAM" id="SSF48452">
    <property type="entry name" value="TPR-like"/>
    <property type="match status" value="1"/>
</dbReference>
<dbReference type="Pfam" id="PF13174">
    <property type="entry name" value="TPR_6"/>
    <property type="match status" value="1"/>
</dbReference>
<evidence type="ECO:0000256" key="13">
    <source>
        <dbReference type="PROSITE-ProRule" id="PRU00339"/>
    </source>
</evidence>